<evidence type="ECO:0000313" key="1">
    <source>
        <dbReference type="EMBL" id="VDN53155.1"/>
    </source>
</evidence>
<proteinExistence type="predicted"/>
<evidence type="ECO:0000313" key="4">
    <source>
        <dbReference type="WBParaSite" id="DME_0000941701-mRNA-1"/>
    </source>
</evidence>
<dbReference type="STRING" id="318479.A0A0N4UND9"/>
<dbReference type="SUPFAM" id="SSF111347">
    <property type="entry name" value="Rap/Ran-GAP"/>
    <property type="match status" value="2"/>
</dbReference>
<keyword evidence="3" id="KW-1185">Reference proteome</keyword>
<reference evidence="1 3" key="2">
    <citation type="submission" date="2018-11" db="EMBL/GenBank/DDBJ databases">
        <authorList>
            <consortium name="Pathogen Informatics"/>
        </authorList>
    </citation>
    <scope>NUCLEOTIDE SEQUENCE [LARGE SCALE GENOMIC DNA]</scope>
</reference>
<organism evidence="2 4">
    <name type="scientific">Dracunculus medinensis</name>
    <name type="common">Guinea worm</name>
    <dbReference type="NCBI Taxonomy" id="318479"/>
    <lineage>
        <taxon>Eukaryota</taxon>
        <taxon>Metazoa</taxon>
        <taxon>Ecdysozoa</taxon>
        <taxon>Nematoda</taxon>
        <taxon>Chromadorea</taxon>
        <taxon>Rhabditida</taxon>
        <taxon>Spirurina</taxon>
        <taxon>Dracunculoidea</taxon>
        <taxon>Dracunculidae</taxon>
        <taxon>Dracunculus</taxon>
    </lineage>
</organism>
<sequence length="566" mass="65375">MMGRKGREFEIDERMLLHIYGPEIIDTTAFHHFLIKKQTLVSIHEATKHKSISQGRPSLFMVIRTPHQCAVSVLAHLYSRPNKSQPESAQKTDMINIKINSIKQTEESKSPKIFKIPHEFNRPLCKLDTIIPPIQPTTETDRIIKELNDIRKNMSHGESFSRASDARNVWLKEPLASELSKPVQPHLPPDDCNAGRVLLYDLGFISQEAYDNGDFVMLNSTESNEFYRVLHEMVDRSPTKLLQTAFVFYVKEGQRNALDILENAMTLENTNEQFCALLAMLGDGVDVKSHAHWTGNWATAFSSDRRPTDQQKLQDHYILDGHAHCLWWSDAHIEIATLMPSKRCFHQSNDEYLDRIITIPEEYKSTVQYSRKMQRAKTMTNSDGEKLNNAVNQQNCFNTDETKSKRAMSLSTEVPGRRNSFIKRNVDQRIFIVWLENYEDIRHFPTDEMFAYTYDGSLSLINNSSCRPDYVAIFLYQIESGLVRVRISGDWTKCGLPGPLFDDCVVSNGTLPALLRWTIISITRRKTVELENYQMVYARRRHAIQEFARKYSIAQSYAELLERLIL</sequence>
<dbReference type="AlphaFoldDB" id="A0A0N4UND9"/>
<dbReference type="GO" id="GO:0051056">
    <property type="term" value="P:regulation of small GTPase mediated signal transduction"/>
    <property type="evidence" value="ECO:0007669"/>
    <property type="project" value="InterPro"/>
</dbReference>
<evidence type="ECO:0000313" key="2">
    <source>
        <dbReference type="Proteomes" id="UP000038040"/>
    </source>
</evidence>
<dbReference type="InterPro" id="IPR035974">
    <property type="entry name" value="Rap/Ran-GAP_sf"/>
</dbReference>
<gene>
    <name evidence="1" type="ORF">DME_LOCUS3128</name>
</gene>
<dbReference type="PANTHER" id="PTHR21344:SF1">
    <property type="entry name" value="RAL GTPASE-ACTIVATING PROTEIN SUBUNIT BETA"/>
    <property type="match status" value="1"/>
</dbReference>
<dbReference type="Gene3D" id="3.40.50.11210">
    <property type="entry name" value="Rap/Ran-GAP"/>
    <property type="match status" value="1"/>
</dbReference>
<dbReference type="InterPro" id="IPR039930">
    <property type="entry name" value="RALGAPB"/>
</dbReference>
<dbReference type="WBParaSite" id="DME_0000941701-mRNA-1">
    <property type="protein sequence ID" value="DME_0000941701-mRNA-1"/>
    <property type="gene ID" value="DME_0000941701"/>
</dbReference>
<protein>
    <submittedName>
        <fullName evidence="4">TPR_REGION domain-containing protein</fullName>
    </submittedName>
</protein>
<dbReference type="GO" id="GO:0005096">
    <property type="term" value="F:GTPase activator activity"/>
    <property type="evidence" value="ECO:0007669"/>
    <property type="project" value="InterPro"/>
</dbReference>
<reference evidence="4" key="1">
    <citation type="submission" date="2017-02" db="UniProtKB">
        <authorList>
            <consortium name="WormBaseParasite"/>
        </authorList>
    </citation>
    <scope>IDENTIFICATION</scope>
</reference>
<evidence type="ECO:0000313" key="3">
    <source>
        <dbReference type="Proteomes" id="UP000274756"/>
    </source>
</evidence>
<dbReference type="EMBL" id="UYYG01000106">
    <property type="protein sequence ID" value="VDN53155.1"/>
    <property type="molecule type" value="Genomic_DNA"/>
</dbReference>
<accession>A0A0N4UND9</accession>
<dbReference type="OrthoDB" id="10009983at2759"/>
<dbReference type="Proteomes" id="UP000038040">
    <property type="component" value="Unplaced"/>
</dbReference>
<dbReference type="Proteomes" id="UP000274756">
    <property type="component" value="Unassembled WGS sequence"/>
</dbReference>
<dbReference type="PANTHER" id="PTHR21344">
    <property type="entry name" value="RAL GTPASE-ACTIVATING PROTEIN SUBUNIT BETA"/>
    <property type="match status" value="1"/>
</dbReference>
<name>A0A0N4UND9_DRAME</name>